<feature type="compositionally biased region" description="Polar residues" evidence="1">
    <location>
        <begin position="312"/>
        <end position="321"/>
    </location>
</feature>
<dbReference type="RefSeq" id="XP_012189629.1">
    <property type="nucleotide sequence ID" value="XM_012334239.1"/>
</dbReference>
<feature type="compositionally biased region" description="Basic residues" evidence="1">
    <location>
        <begin position="105"/>
        <end position="114"/>
    </location>
</feature>
<accession>R9P459</accession>
<evidence type="ECO:0000313" key="4">
    <source>
        <dbReference type="Proteomes" id="UP000014071"/>
    </source>
</evidence>
<name>R9P459_PSEHS</name>
<feature type="region of interest" description="Disordered" evidence="1">
    <location>
        <begin position="92"/>
        <end position="180"/>
    </location>
</feature>
<feature type="compositionally biased region" description="Basic and acidic residues" evidence="1">
    <location>
        <begin position="470"/>
        <end position="481"/>
    </location>
</feature>
<feature type="region of interest" description="Disordered" evidence="1">
    <location>
        <begin position="462"/>
        <end position="481"/>
    </location>
</feature>
<dbReference type="eggNOG" id="KOG3702">
    <property type="taxonomic scope" value="Eukaryota"/>
</dbReference>
<dbReference type="Gene3D" id="1.10.340.40">
    <property type="entry name" value="Nuclear abundant poly(A) RNA-bind protein 2, N-terminal domain"/>
    <property type="match status" value="1"/>
</dbReference>
<feature type="compositionally biased region" description="Basic and acidic residues" evidence="1">
    <location>
        <begin position="148"/>
        <end position="163"/>
    </location>
</feature>
<feature type="domain" description="Nab2 type CCCH zinc finger 4" evidence="2">
    <location>
        <begin position="357"/>
        <end position="382"/>
    </location>
</feature>
<dbReference type="EMBL" id="DF238800">
    <property type="protein sequence ID" value="GAC96042.1"/>
    <property type="molecule type" value="Genomic_DNA"/>
</dbReference>
<dbReference type="OrthoDB" id="438553at2759"/>
<organism evidence="3 4">
    <name type="scientific">Pseudozyma hubeiensis (strain SY62)</name>
    <name type="common">Yeast</name>
    <dbReference type="NCBI Taxonomy" id="1305764"/>
    <lineage>
        <taxon>Eukaryota</taxon>
        <taxon>Fungi</taxon>
        <taxon>Dikarya</taxon>
        <taxon>Basidiomycota</taxon>
        <taxon>Ustilaginomycotina</taxon>
        <taxon>Ustilaginomycetes</taxon>
        <taxon>Ustilaginales</taxon>
        <taxon>Ustilaginaceae</taxon>
        <taxon>Pseudozyma</taxon>
    </lineage>
</organism>
<feature type="region of interest" description="Disordered" evidence="1">
    <location>
        <begin position="237"/>
        <end position="321"/>
    </location>
</feature>
<evidence type="ECO:0000259" key="2">
    <source>
        <dbReference type="Pfam" id="PF21803"/>
    </source>
</evidence>
<dbReference type="Pfam" id="PF21803">
    <property type="entry name" value="Nab2-zf4"/>
    <property type="match status" value="1"/>
</dbReference>
<sequence length="500" mass="55339">MSHFRIADVKAPNIQQLQASIQGQLAQHGYSSEDDPVMAEYIVVMLANQKTAEQITAEMKELIGGEYDAGFTEWVWTETERWVGEGGEASVEVGASAVEGTAQRRTTRQRRSRSPQRAVARDQRRSRSPVGARREERRRSRSPPTQPQRREDVRHRMPRDHSSYEAWKASTAPRRQTDEPFDGEAFWRKKAQEKRTNPPPPVNGGARETRIFNAAYDQAVRNSLETHSSENAQRELFPDSTASDDPPPPPYPASNGVSIFGRAGIPDPRAPEFIPSSSSSTEPSTSASPSIFARIDPMLPNNQPLPPPQPSAPTHSNDFPTAPTSTSICRWNLNCTNPVCIYSHASPANAGPGAGDTDALVLSQQNCRYGAECGDRECTRAHRTGEQTVQVRGGVYARRLLLRSSAGQKRRERRERWSSAVQVRAGMYESGLLLCASERTEGECGGEHGGHQLNDSIHRSLKCSSSSDPLHGRGSDVVDRSKRNPYRHRFDHCPAGMTPK</sequence>
<proteinExistence type="predicted"/>
<dbReference type="Gene3D" id="4.10.1000.40">
    <property type="match status" value="1"/>
</dbReference>
<dbReference type="HOGENOM" id="CLU_545288_0_0_1"/>
<dbReference type="Proteomes" id="UP000014071">
    <property type="component" value="Unassembled WGS sequence"/>
</dbReference>
<evidence type="ECO:0000313" key="3">
    <source>
        <dbReference type="EMBL" id="GAC96042.1"/>
    </source>
</evidence>
<gene>
    <name evidence="3" type="ORF">PHSY_003621</name>
</gene>
<dbReference type="InterPro" id="IPR049017">
    <property type="entry name" value="Nab2_Znf4"/>
</dbReference>
<dbReference type="InterPro" id="IPR043094">
    <property type="entry name" value="Nab2/ZC3H14_N_sf"/>
</dbReference>
<keyword evidence="4" id="KW-1185">Reference proteome</keyword>
<protein>
    <recommendedName>
        <fullName evidence="2">Nab2 type CCCH zinc finger 4 domain-containing protein</fullName>
    </recommendedName>
</protein>
<dbReference type="STRING" id="1305764.R9P459"/>
<evidence type="ECO:0000256" key="1">
    <source>
        <dbReference type="SAM" id="MobiDB-lite"/>
    </source>
</evidence>
<dbReference type="AlphaFoldDB" id="R9P459"/>
<dbReference type="GeneID" id="24108908"/>
<feature type="compositionally biased region" description="Low complexity" evidence="1">
    <location>
        <begin position="271"/>
        <end position="291"/>
    </location>
</feature>
<feature type="compositionally biased region" description="Low complexity" evidence="1">
    <location>
        <begin position="92"/>
        <end position="104"/>
    </location>
</feature>
<reference evidence="4" key="1">
    <citation type="journal article" date="2013" name="Genome Announc.">
        <title>Draft genome sequence of the basidiomycetous yeast-like fungus Pseudozyma hubeiensis SY62, which produces an abundant amount of the biosurfactant mannosylerythritol lipids.</title>
        <authorList>
            <person name="Konishi M."/>
            <person name="Hatada Y."/>
            <person name="Horiuchi J."/>
        </authorList>
    </citation>
    <scope>NUCLEOTIDE SEQUENCE [LARGE SCALE GENOMIC DNA]</scope>
    <source>
        <strain evidence="4">SY62</strain>
    </source>
</reference>